<organism evidence="2 3">
    <name type="scientific">Mycobacterium phage Adawi</name>
    <dbReference type="NCBI Taxonomy" id="1354507"/>
    <lineage>
        <taxon>Viruses</taxon>
        <taxon>Duplodnaviria</taxon>
        <taxon>Heunggongvirae</taxon>
        <taxon>Uroviricota</taxon>
        <taxon>Caudoviricetes</taxon>
        <taxon>Bclasvirinae</taxon>
        <taxon>Coopervirus</taxon>
        <taxon>Coopervirus adawi</taxon>
    </lineage>
</organism>
<dbReference type="RefSeq" id="YP_009305420.1">
    <property type="nucleotide sequence ID" value="NC_022328.1"/>
</dbReference>
<dbReference type="GeneID" id="29200779"/>
<evidence type="ECO:0000256" key="1">
    <source>
        <dbReference type="SAM" id="Phobius"/>
    </source>
</evidence>
<accession>A0A1D8MBF4</accession>
<keyword evidence="3" id="KW-1185">Reference proteome</keyword>
<gene>
    <name evidence="2" type="ORF">ADAWI_38</name>
</gene>
<evidence type="ECO:0000313" key="2">
    <source>
        <dbReference type="EMBL" id="AOV81594.1"/>
    </source>
</evidence>
<feature type="transmembrane region" description="Helical" evidence="1">
    <location>
        <begin position="43"/>
        <end position="60"/>
    </location>
</feature>
<sequence length="99" mass="10683">MGRSVMTRHARRCSRPVTVALMGGTGVLLLAASFFAANPHPGISAAAGAALVGGWSWLRYRDNRELASVKVIQRRAEPSRAKELLGTFHDHPHRAVRGA</sequence>
<dbReference type="KEGG" id="vg:29200779"/>
<dbReference type="OrthoDB" id="19356at10239"/>
<dbReference type="EMBL" id="KF279411">
    <property type="protein sequence ID" value="AOV81594.1"/>
    <property type="molecule type" value="Genomic_DNA"/>
</dbReference>
<keyword evidence="1" id="KW-0472">Membrane</keyword>
<protein>
    <submittedName>
        <fullName evidence="2">Uncharacterized protein</fullName>
    </submittedName>
</protein>
<reference evidence="3" key="1">
    <citation type="submission" date="2013-06" db="EMBL/GenBank/DDBJ databases">
        <authorList>
            <person name="Adawi E.C."/>
            <person name="Merrill C.A."/>
            <person name="Sargent C.J."/>
            <person name="Fisher J.N."/>
            <person name="Gardner A.V."/>
            <person name="Lunt B.L."/>
            <person name="Merrill B.D."/>
            <person name="Breakwell D.P."/>
            <person name="Burnett S.H."/>
            <person name="Grose J.H."/>
        </authorList>
    </citation>
    <scope>NUCLEOTIDE SEQUENCE [LARGE SCALE GENOMIC DNA]</scope>
</reference>
<dbReference type="Proteomes" id="UP000016711">
    <property type="component" value="Segment"/>
</dbReference>
<name>A0A1D8MBF4_9CAUD</name>
<feature type="transmembrane region" description="Helical" evidence="1">
    <location>
        <begin position="16"/>
        <end position="37"/>
    </location>
</feature>
<keyword evidence="1" id="KW-0812">Transmembrane</keyword>
<evidence type="ECO:0000313" key="3">
    <source>
        <dbReference type="Proteomes" id="UP000016711"/>
    </source>
</evidence>
<proteinExistence type="predicted"/>
<keyword evidence="1" id="KW-1133">Transmembrane helix</keyword>